<accession>A0A4Q7ZBR7</accession>
<gene>
    <name evidence="1" type="ORF">EV700_0535</name>
</gene>
<comment type="caution">
    <text evidence="1">The sequence shown here is derived from an EMBL/GenBank/DDBJ whole genome shotgun (WGS) entry which is preliminary data.</text>
</comment>
<dbReference type="RefSeq" id="WP_278044875.1">
    <property type="nucleotide sequence ID" value="NZ_SHKX01000010.1"/>
</dbReference>
<sequence length="41" mass="4813">MHAFWQWEQHLLARIRAVLLILAEGDIPESWQASADNNRPE</sequence>
<reference evidence="1 2" key="1">
    <citation type="submission" date="2019-02" db="EMBL/GenBank/DDBJ databases">
        <title>Genomic Encyclopedia of Type Strains, Phase IV (KMG-IV): sequencing the most valuable type-strain genomes for metagenomic binning, comparative biology and taxonomic classification.</title>
        <authorList>
            <person name="Goeker M."/>
        </authorList>
    </citation>
    <scope>NUCLEOTIDE SEQUENCE [LARGE SCALE GENOMIC DNA]</scope>
    <source>
        <strain evidence="1 2">DSM 105135</strain>
    </source>
</reference>
<keyword evidence="2" id="KW-1185">Reference proteome</keyword>
<name>A0A4Q7ZBR7_9GAMM</name>
<evidence type="ECO:0000313" key="1">
    <source>
        <dbReference type="EMBL" id="RZU47571.1"/>
    </source>
</evidence>
<dbReference type="Proteomes" id="UP000292423">
    <property type="component" value="Unassembled WGS sequence"/>
</dbReference>
<dbReference type="AlphaFoldDB" id="A0A4Q7ZBR7"/>
<organism evidence="1 2">
    <name type="scientific">Fluviicoccus keumensis</name>
    <dbReference type="NCBI Taxonomy" id="1435465"/>
    <lineage>
        <taxon>Bacteria</taxon>
        <taxon>Pseudomonadati</taxon>
        <taxon>Pseudomonadota</taxon>
        <taxon>Gammaproteobacteria</taxon>
        <taxon>Moraxellales</taxon>
        <taxon>Moraxellaceae</taxon>
        <taxon>Fluviicoccus</taxon>
    </lineage>
</organism>
<proteinExistence type="predicted"/>
<evidence type="ECO:0000313" key="2">
    <source>
        <dbReference type="Proteomes" id="UP000292423"/>
    </source>
</evidence>
<protein>
    <submittedName>
        <fullName evidence="1">Uncharacterized protein</fullName>
    </submittedName>
</protein>
<dbReference type="EMBL" id="SHKX01000010">
    <property type="protein sequence ID" value="RZU47571.1"/>
    <property type="molecule type" value="Genomic_DNA"/>
</dbReference>